<accession>E9H8C0</accession>
<feature type="domain" description="DDE Tnp4" evidence="3">
    <location>
        <begin position="124"/>
        <end position="260"/>
    </location>
</feature>
<dbReference type="AlphaFoldDB" id="E9H8C0"/>
<dbReference type="OrthoDB" id="6334128at2759"/>
<gene>
    <name evidence="4" type="ORF">DAPPUDRAFT_111161</name>
</gene>
<reference evidence="4 5" key="1">
    <citation type="journal article" date="2011" name="Science">
        <title>The ecoresponsive genome of Daphnia pulex.</title>
        <authorList>
            <person name="Colbourne J.K."/>
            <person name="Pfrender M.E."/>
            <person name="Gilbert D."/>
            <person name="Thomas W.K."/>
            <person name="Tucker A."/>
            <person name="Oakley T.H."/>
            <person name="Tokishita S."/>
            <person name="Aerts A."/>
            <person name="Arnold G.J."/>
            <person name="Basu M.K."/>
            <person name="Bauer D.J."/>
            <person name="Caceres C.E."/>
            <person name="Carmel L."/>
            <person name="Casola C."/>
            <person name="Choi J.H."/>
            <person name="Detter J.C."/>
            <person name="Dong Q."/>
            <person name="Dusheyko S."/>
            <person name="Eads B.D."/>
            <person name="Frohlich T."/>
            <person name="Geiler-Samerotte K.A."/>
            <person name="Gerlach D."/>
            <person name="Hatcher P."/>
            <person name="Jogdeo S."/>
            <person name="Krijgsveld J."/>
            <person name="Kriventseva E.V."/>
            <person name="Kultz D."/>
            <person name="Laforsch C."/>
            <person name="Lindquist E."/>
            <person name="Lopez J."/>
            <person name="Manak J.R."/>
            <person name="Muller J."/>
            <person name="Pangilinan J."/>
            <person name="Patwardhan R.P."/>
            <person name="Pitluck S."/>
            <person name="Pritham E.J."/>
            <person name="Rechtsteiner A."/>
            <person name="Rho M."/>
            <person name="Rogozin I.B."/>
            <person name="Sakarya O."/>
            <person name="Salamov A."/>
            <person name="Schaack S."/>
            <person name="Shapiro H."/>
            <person name="Shiga Y."/>
            <person name="Skalitzky C."/>
            <person name="Smith Z."/>
            <person name="Souvorov A."/>
            <person name="Sung W."/>
            <person name="Tang Z."/>
            <person name="Tsuchiya D."/>
            <person name="Tu H."/>
            <person name="Vos H."/>
            <person name="Wang M."/>
            <person name="Wolf Y.I."/>
            <person name="Yamagata H."/>
            <person name="Yamada T."/>
            <person name="Ye Y."/>
            <person name="Shaw J.R."/>
            <person name="Andrews J."/>
            <person name="Crease T.J."/>
            <person name="Tang H."/>
            <person name="Lucas S.M."/>
            <person name="Robertson H.M."/>
            <person name="Bork P."/>
            <person name="Koonin E.V."/>
            <person name="Zdobnov E.M."/>
            <person name="Grigoriev I.V."/>
            <person name="Lynch M."/>
            <person name="Boore J.L."/>
        </authorList>
    </citation>
    <scope>NUCLEOTIDE SEQUENCE [LARGE SCALE GENOMIC DNA]</scope>
</reference>
<dbReference type="InterPro" id="IPR027806">
    <property type="entry name" value="HARBI1_dom"/>
</dbReference>
<dbReference type="Pfam" id="PF13359">
    <property type="entry name" value="DDE_Tnp_4"/>
    <property type="match status" value="1"/>
</dbReference>
<dbReference type="KEGG" id="dpx:DAPPUDRAFT_111161"/>
<evidence type="ECO:0000256" key="2">
    <source>
        <dbReference type="ARBA" id="ARBA00022723"/>
    </source>
</evidence>
<dbReference type="InParanoid" id="E9H8C0"/>
<evidence type="ECO:0000256" key="1">
    <source>
        <dbReference type="ARBA" id="ARBA00001968"/>
    </source>
</evidence>
<keyword evidence="5" id="KW-1185">Reference proteome</keyword>
<keyword evidence="2" id="KW-0479">Metal-binding</keyword>
<sequence>MASVETFWEAGHKITGHDVDGSLSLGYRRFRAFFGTSPLVCVVAWDIMSMTRPTTSRPKHLLWALLLLKRYSVEDVNAALTGVSEKTFRKWSHIFINLLADMPVLCWEDRFRSAPRDASTFISLDGTDFKIMEPSDFDPKWWSHKFNGPGLRYEVGICIRTGDIVWAHGGLPCGEWPDLRLARNAIIAALRPGEKIIADRGYNDQNFFDVPNGNADLQKKQILARHETVNKRIKQFCCLNFRFRHSLHLHPRFFHAVVNLTQLMNQNGEPLYSVNF</sequence>
<organism evidence="4 5">
    <name type="scientific">Daphnia pulex</name>
    <name type="common">Water flea</name>
    <dbReference type="NCBI Taxonomy" id="6669"/>
    <lineage>
        <taxon>Eukaryota</taxon>
        <taxon>Metazoa</taxon>
        <taxon>Ecdysozoa</taxon>
        <taxon>Arthropoda</taxon>
        <taxon>Crustacea</taxon>
        <taxon>Branchiopoda</taxon>
        <taxon>Diplostraca</taxon>
        <taxon>Cladocera</taxon>
        <taxon>Anomopoda</taxon>
        <taxon>Daphniidae</taxon>
        <taxon>Daphnia</taxon>
    </lineage>
</organism>
<dbReference type="HOGENOM" id="CLU_088037_0_0_1"/>
<protein>
    <recommendedName>
        <fullName evidence="3">DDE Tnp4 domain-containing protein</fullName>
    </recommendedName>
</protein>
<evidence type="ECO:0000259" key="3">
    <source>
        <dbReference type="Pfam" id="PF13359"/>
    </source>
</evidence>
<name>E9H8C0_DAPPU</name>
<dbReference type="EMBL" id="GL732603">
    <property type="protein sequence ID" value="EFX72052.1"/>
    <property type="molecule type" value="Genomic_DNA"/>
</dbReference>
<evidence type="ECO:0000313" key="5">
    <source>
        <dbReference type="Proteomes" id="UP000000305"/>
    </source>
</evidence>
<dbReference type="PhylomeDB" id="E9H8C0"/>
<dbReference type="Proteomes" id="UP000000305">
    <property type="component" value="Unassembled WGS sequence"/>
</dbReference>
<evidence type="ECO:0000313" key="4">
    <source>
        <dbReference type="EMBL" id="EFX72052.1"/>
    </source>
</evidence>
<comment type="cofactor">
    <cofactor evidence="1">
        <name>a divalent metal cation</name>
        <dbReference type="ChEBI" id="CHEBI:60240"/>
    </cofactor>
</comment>
<dbReference type="eggNOG" id="ENOG502SR5B">
    <property type="taxonomic scope" value="Eukaryota"/>
</dbReference>
<proteinExistence type="predicted"/>
<dbReference type="GO" id="GO:0046872">
    <property type="term" value="F:metal ion binding"/>
    <property type="evidence" value="ECO:0007669"/>
    <property type="project" value="UniProtKB-KW"/>
</dbReference>